<dbReference type="Proteomes" id="UP000000709">
    <property type="component" value="Unassembled WGS sequence"/>
</dbReference>
<accession>G3ASN0</accession>
<keyword evidence="5" id="KW-1185">Reference proteome</keyword>
<evidence type="ECO:0000313" key="4">
    <source>
        <dbReference type="EMBL" id="EGW30717.1"/>
    </source>
</evidence>
<evidence type="ECO:0000256" key="3">
    <source>
        <dbReference type="ARBA" id="ARBA00023242"/>
    </source>
</evidence>
<dbReference type="GO" id="GO:0003723">
    <property type="term" value="F:RNA binding"/>
    <property type="evidence" value="ECO:0007669"/>
    <property type="project" value="TreeGrafter"/>
</dbReference>
<sequence length="132" mass="15359">MTKRIQGKHIKHTANIKPRTQTEQISTFLIKSQTPYVSAIKKISKQLSKFEHSTGVKKYSQYKQVSYITVKGMGKSIEKTLSVGLYFQERYNVDIHTGTVEVLDEFQQDEDESVYKKRLVSSVELKIWLKKE</sequence>
<evidence type="ECO:0000313" key="5">
    <source>
        <dbReference type="Proteomes" id="UP000000709"/>
    </source>
</evidence>
<dbReference type="GeneID" id="18870484"/>
<dbReference type="GO" id="GO:0006364">
    <property type="term" value="P:rRNA processing"/>
    <property type="evidence" value="ECO:0007669"/>
    <property type="project" value="TreeGrafter"/>
</dbReference>
<evidence type="ECO:0000256" key="1">
    <source>
        <dbReference type="ARBA" id="ARBA00004123"/>
    </source>
</evidence>
<dbReference type="GO" id="GO:0000172">
    <property type="term" value="C:ribonuclease MRP complex"/>
    <property type="evidence" value="ECO:0007669"/>
    <property type="project" value="InterPro"/>
</dbReference>
<dbReference type="SUPFAM" id="SSF82704">
    <property type="entry name" value="AlbA-like"/>
    <property type="match status" value="1"/>
</dbReference>
<dbReference type="PANTHER" id="PTHR28256">
    <property type="entry name" value="RIBONUCLEASES P/MRP PROTEIN SUBUNIT POP7"/>
    <property type="match status" value="1"/>
</dbReference>
<dbReference type="GO" id="GO:0004526">
    <property type="term" value="F:ribonuclease P activity"/>
    <property type="evidence" value="ECO:0007669"/>
    <property type="project" value="TreeGrafter"/>
</dbReference>
<dbReference type="InParanoid" id="G3ASN0"/>
<dbReference type="KEGG" id="spaa:SPAPADRAFT_142779"/>
<gene>
    <name evidence="4" type="ORF">SPAPADRAFT_142779</name>
</gene>
<dbReference type="EMBL" id="GL996504">
    <property type="protein sequence ID" value="EGW30717.1"/>
    <property type="molecule type" value="Genomic_DNA"/>
</dbReference>
<dbReference type="Pfam" id="PF12328">
    <property type="entry name" value="Rpp20"/>
    <property type="match status" value="1"/>
</dbReference>
<dbReference type="GO" id="GO:0001682">
    <property type="term" value="P:tRNA 5'-leader removal"/>
    <property type="evidence" value="ECO:0007669"/>
    <property type="project" value="InterPro"/>
</dbReference>
<dbReference type="AlphaFoldDB" id="G3ASN0"/>
<dbReference type="OMA" id="HRANIHI"/>
<dbReference type="OrthoDB" id="4082971at2759"/>
<dbReference type="InterPro" id="IPR020241">
    <property type="entry name" value="RNase_P/MRP_Pop7_fungi"/>
</dbReference>
<proteinExistence type="predicted"/>
<dbReference type="Gene3D" id="3.30.110.20">
    <property type="entry name" value="Alba-like domain"/>
    <property type="match status" value="1"/>
</dbReference>
<dbReference type="STRING" id="619300.G3ASN0"/>
<dbReference type="InterPro" id="IPR014612">
    <property type="entry name" value="Pop7/Rpp20"/>
</dbReference>
<keyword evidence="3" id="KW-0539">Nucleus</keyword>
<dbReference type="GO" id="GO:0000294">
    <property type="term" value="P:nuclear-transcribed mRNA catabolic process, RNase MRP-dependent"/>
    <property type="evidence" value="ECO:0007669"/>
    <property type="project" value="TreeGrafter"/>
</dbReference>
<protein>
    <submittedName>
        <fullName evidence="4">Uncharacterized protein</fullName>
    </submittedName>
</protein>
<dbReference type="GO" id="GO:0005655">
    <property type="term" value="C:nucleolar ribonuclease P complex"/>
    <property type="evidence" value="ECO:0007669"/>
    <property type="project" value="InterPro"/>
</dbReference>
<name>G3ASN0_SPAPN</name>
<dbReference type="eggNOG" id="ENOG502S59H">
    <property type="taxonomic scope" value="Eukaryota"/>
</dbReference>
<organism evidence="5">
    <name type="scientific">Spathaspora passalidarum (strain NRRL Y-27907 / 11-Y1)</name>
    <dbReference type="NCBI Taxonomy" id="619300"/>
    <lineage>
        <taxon>Eukaryota</taxon>
        <taxon>Fungi</taxon>
        <taxon>Dikarya</taxon>
        <taxon>Ascomycota</taxon>
        <taxon>Saccharomycotina</taxon>
        <taxon>Pichiomycetes</taxon>
        <taxon>Debaryomycetaceae</taxon>
        <taxon>Spathaspora</taxon>
    </lineage>
</organism>
<dbReference type="PANTHER" id="PTHR28256:SF1">
    <property type="entry name" value="RIBONUCLEASES P_MRP PROTEIN SUBUNIT POP7"/>
    <property type="match status" value="1"/>
</dbReference>
<dbReference type="HOGENOM" id="CLU_133944_0_0_1"/>
<dbReference type="RefSeq" id="XP_007376750.1">
    <property type="nucleotide sequence ID" value="XM_007376688.1"/>
</dbReference>
<reference evidence="4 5" key="1">
    <citation type="journal article" date="2011" name="Proc. Natl. Acad. Sci. U.S.A.">
        <title>Comparative genomics of xylose-fermenting fungi for enhanced biofuel production.</title>
        <authorList>
            <person name="Wohlbach D.J."/>
            <person name="Kuo A."/>
            <person name="Sato T.K."/>
            <person name="Potts K.M."/>
            <person name="Salamov A.A."/>
            <person name="LaButti K.M."/>
            <person name="Sun H."/>
            <person name="Clum A."/>
            <person name="Pangilinan J.L."/>
            <person name="Lindquist E.A."/>
            <person name="Lucas S."/>
            <person name="Lapidus A."/>
            <person name="Jin M."/>
            <person name="Gunawan C."/>
            <person name="Balan V."/>
            <person name="Dale B.E."/>
            <person name="Jeffries T.W."/>
            <person name="Zinkel R."/>
            <person name="Barry K.W."/>
            <person name="Grigoriev I.V."/>
            <person name="Gasch A.P."/>
        </authorList>
    </citation>
    <scope>NUCLEOTIDE SEQUENCE [LARGE SCALE GENOMIC DNA]</scope>
    <source>
        <strain evidence="5">NRRL Y-27907 / 11-Y1</strain>
    </source>
</reference>
<dbReference type="InterPro" id="IPR036882">
    <property type="entry name" value="Alba-like_dom_sf"/>
</dbReference>
<dbReference type="GO" id="GO:0000171">
    <property type="term" value="F:ribonuclease MRP activity"/>
    <property type="evidence" value="ECO:0007669"/>
    <property type="project" value="TreeGrafter"/>
</dbReference>
<evidence type="ECO:0000256" key="2">
    <source>
        <dbReference type="ARBA" id="ARBA00022694"/>
    </source>
</evidence>
<keyword evidence="2" id="KW-0819">tRNA processing</keyword>
<comment type="subcellular location">
    <subcellularLocation>
        <location evidence="1">Nucleus</location>
    </subcellularLocation>
</comment>
<dbReference type="GO" id="GO:0034965">
    <property type="term" value="P:intronic box C/D snoRNA processing"/>
    <property type="evidence" value="ECO:0007669"/>
    <property type="project" value="TreeGrafter"/>
</dbReference>
<dbReference type="FunCoup" id="G3ASN0">
    <property type="interactions" value="84"/>
</dbReference>